<sequence>MPAPNPLPDLDAPFWRALPLAEFADRFGESGPPGTFDLAPGWTLALVSLSYPSGRATLWGWARPPFAIHLEHLPVRPGDDGVIRTLAGLSHLPSGRRIATFFTEKDAAAAAIVAPLLVGSVPFDSGHRATEALRAAGFRRCLARLPHGDTVRDLAVFWRRLDA</sequence>
<reference evidence="1 2" key="1">
    <citation type="submission" date="2019-01" db="EMBL/GenBank/DDBJ databases">
        <authorList>
            <person name="Chen W.-M."/>
        </authorList>
    </citation>
    <scope>NUCLEOTIDE SEQUENCE [LARGE SCALE GENOMIC DNA]</scope>
    <source>
        <strain evidence="1 2">TER-1</strain>
    </source>
</reference>
<accession>A0A3S2VNK1</accession>
<protein>
    <submittedName>
        <fullName evidence="1">Uncharacterized protein</fullName>
    </submittedName>
</protein>
<keyword evidence="2" id="KW-1185">Reference proteome</keyword>
<organism evidence="1 2">
    <name type="scientific">Methylobacterium oryzihabitans</name>
    <dbReference type="NCBI Taxonomy" id="2499852"/>
    <lineage>
        <taxon>Bacteria</taxon>
        <taxon>Pseudomonadati</taxon>
        <taxon>Pseudomonadota</taxon>
        <taxon>Alphaproteobacteria</taxon>
        <taxon>Hyphomicrobiales</taxon>
        <taxon>Methylobacteriaceae</taxon>
        <taxon>Methylobacterium</taxon>
    </lineage>
</organism>
<dbReference type="RefSeq" id="WP_127733968.1">
    <property type="nucleotide sequence ID" value="NZ_SACP01000047.1"/>
</dbReference>
<comment type="caution">
    <text evidence="1">The sequence shown here is derived from an EMBL/GenBank/DDBJ whole genome shotgun (WGS) entry which is preliminary data.</text>
</comment>
<evidence type="ECO:0000313" key="1">
    <source>
        <dbReference type="EMBL" id="RVU13148.1"/>
    </source>
</evidence>
<dbReference type="AlphaFoldDB" id="A0A3S2VNK1"/>
<dbReference type="EMBL" id="SACP01000047">
    <property type="protein sequence ID" value="RVU13148.1"/>
    <property type="molecule type" value="Genomic_DNA"/>
</dbReference>
<evidence type="ECO:0000313" key="2">
    <source>
        <dbReference type="Proteomes" id="UP000286997"/>
    </source>
</evidence>
<proteinExistence type="predicted"/>
<name>A0A3S2VNK1_9HYPH</name>
<dbReference type="Proteomes" id="UP000286997">
    <property type="component" value="Unassembled WGS sequence"/>
</dbReference>
<gene>
    <name evidence="1" type="ORF">EOE48_26940</name>
</gene>